<keyword evidence="2" id="KW-0597">Phosphoprotein</keyword>
<dbReference type="SMART" id="SM00448">
    <property type="entry name" value="REC"/>
    <property type="match status" value="1"/>
</dbReference>
<evidence type="ECO:0000313" key="4">
    <source>
        <dbReference type="EMBL" id="OZC03674.1"/>
    </source>
</evidence>
<dbReference type="PANTHER" id="PTHR43214">
    <property type="entry name" value="TWO-COMPONENT RESPONSE REGULATOR"/>
    <property type="match status" value="1"/>
</dbReference>
<proteinExistence type="predicted"/>
<organism evidence="4 5">
    <name type="scientific">Rubricoccus marinus</name>
    <dbReference type="NCBI Taxonomy" id="716817"/>
    <lineage>
        <taxon>Bacteria</taxon>
        <taxon>Pseudomonadati</taxon>
        <taxon>Rhodothermota</taxon>
        <taxon>Rhodothermia</taxon>
        <taxon>Rhodothermales</taxon>
        <taxon>Rubricoccaceae</taxon>
        <taxon>Rubricoccus</taxon>
    </lineage>
</organism>
<dbReference type="RefSeq" id="WP_094549298.1">
    <property type="nucleotide sequence ID" value="NZ_MQWB01000001.1"/>
</dbReference>
<dbReference type="InterPro" id="IPR011006">
    <property type="entry name" value="CheY-like_superfamily"/>
</dbReference>
<dbReference type="Pfam" id="PF00072">
    <property type="entry name" value="Response_reg"/>
    <property type="match status" value="1"/>
</dbReference>
<keyword evidence="1" id="KW-0238">DNA-binding</keyword>
<dbReference type="GO" id="GO:0003677">
    <property type="term" value="F:DNA binding"/>
    <property type="evidence" value="ECO:0007669"/>
    <property type="project" value="UniProtKB-KW"/>
</dbReference>
<dbReference type="InParanoid" id="A0A259U1I2"/>
<sequence>MHPPLRVFVADDSQIIRGLIADLLLASDDLELVGEAADGVEAITRAQEVRPEVVVLDLQMPRMSGLQALRALQVRLPETKVVILTNHGDAVYRRTCMDAGATHFLDKSLDLDGIGDVLRQVARARA</sequence>
<evidence type="ECO:0000259" key="3">
    <source>
        <dbReference type="PROSITE" id="PS50110"/>
    </source>
</evidence>
<dbReference type="PROSITE" id="PS50110">
    <property type="entry name" value="RESPONSE_REGULATORY"/>
    <property type="match status" value="1"/>
</dbReference>
<dbReference type="GO" id="GO:0000160">
    <property type="term" value="P:phosphorelay signal transduction system"/>
    <property type="evidence" value="ECO:0007669"/>
    <property type="project" value="InterPro"/>
</dbReference>
<dbReference type="InterPro" id="IPR058245">
    <property type="entry name" value="NreC/VraR/RcsB-like_REC"/>
</dbReference>
<evidence type="ECO:0000313" key="5">
    <source>
        <dbReference type="Proteomes" id="UP000216446"/>
    </source>
</evidence>
<dbReference type="Gene3D" id="3.40.50.2300">
    <property type="match status" value="1"/>
</dbReference>
<protein>
    <recommendedName>
        <fullName evidence="3">Response regulatory domain-containing protein</fullName>
    </recommendedName>
</protein>
<evidence type="ECO:0000256" key="1">
    <source>
        <dbReference type="ARBA" id="ARBA00023125"/>
    </source>
</evidence>
<comment type="caution">
    <text evidence="4">The sequence shown here is derived from an EMBL/GenBank/DDBJ whole genome shotgun (WGS) entry which is preliminary data.</text>
</comment>
<dbReference type="InterPro" id="IPR001789">
    <property type="entry name" value="Sig_transdc_resp-reg_receiver"/>
</dbReference>
<dbReference type="OrthoDB" id="9789181at2"/>
<accession>A0A259U1I2</accession>
<dbReference type="AlphaFoldDB" id="A0A259U1I2"/>
<name>A0A259U1I2_9BACT</name>
<evidence type="ECO:0000256" key="2">
    <source>
        <dbReference type="PROSITE-ProRule" id="PRU00169"/>
    </source>
</evidence>
<dbReference type="InterPro" id="IPR039420">
    <property type="entry name" value="WalR-like"/>
</dbReference>
<gene>
    <name evidence="4" type="ORF">BSZ36_12195</name>
</gene>
<reference evidence="4 5" key="1">
    <citation type="submission" date="2016-11" db="EMBL/GenBank/DDBJ databases">
        <title>Study of marine rhodopsin-containing bacteria.</title>
        <authorList>
            <person name="Yoshizawa S."/>
            <person name="Kumagai Y."/>
            <person name="Kogure K."/>
        </authorList>
    </citation>
    <scope>NUCLEOTIDE SEQUENCE [LARGE SCALE GENOMIC DNA]</scope>
    <source>
        <strain evidence="4 5">SG-29</strain>
    </source>
</reference>
<dbReference type="CDD" id="cd17535">
    <property type="entry name" value="REC_NarL-like"/>
    <property type="match status" value="1"/>
</dbReference>
<feature type="domain" description="Response regulatory" evidence="3">
    <location>
        <begin position="6"/>
        <end position="122"/>
    </location>
</feature>
<dbReference type="SUPFAM" id="SSF52172">
    <property type="entry name" value="CheY-like"/>
    <property type="match status" value="1"/>
</dbReference>
<keyword evidence="5" id="KW-1185">Reference proteome</keyword>
<feature type="modified residue" description="4-aspartylphosphate" evidence="2">
    <location>
        <position position="57"/>
    </location>
</feature>
<dbReference type="Proteomes" id="UP000216446">
    <property type="component" value="Unassembled WGS sequence"/>
</dbReference>
<dbReference type="EMBL" id="MQWB01000001">
    <property type="protein sequence ID" value="OZC03674.1"/>
    <property type="molecule type" value="Genomic_DNA"/>
</dbReference>
<dbReference type="PANTHER" id="PTHR43214:SF42">
    <property type="entry name" value="TRANSCRIPTIONAL REGULATORY PROTEIN DESR"/>
    <property type="match status" value="1"/>
</dbReference>